<keyword evidence="2 4" id="KW-0479">Metal-binding</keyword>
<dbReference type="Gene3D" id="1.25.10.10">
    <property type="entry name" value="Leucine-rich Repeat Variant"/>
    <property type="match status" value="1"/>
</dbReference>
<dbReference type="InterPro" id="IPR013428">
    <property type="entry name" value="Membrane-bound_put_N"/>
</dbReference>
<evidence type="ECO:0000313" key="6">
    <source>
        <dbReference type="EMBL" id="EON75754.1"/>
    </source>
</evidence>
<dbReference type="Gene3D" id="2.120.10.30">
    <property type="entry name" value="TolB, C-terminal domain"/>
    <property type="match status" value="1"/>
</dbReference>
<dbReference type="PATRIC" id="fig|1288963.3.peg.3777"/>
<evidence type="ECO:0000259" key="5">
    <source>
        <dbReference type="PROSITE" id="PS51007"/>
    </source>
</evidence>
<dbReference type="Proteomes" id="UP000013909">
    <property type="component" value="Unassembled WGS sequence"/>
</dbReference>
<accession>R7ZP05</accession>
<keyword evidence="3 4" id="KW-0408">Iron</keyword>
<keyword evidence="7" id="KW-1185">Reference proteome</keyword>
<dbReference type="InterPro" id="IPR055557">
    <property type="entry name" value="DUF7133"/>
</dbReference>
<dbReference type="PROSITE" id="PS51007">
    <property type="entry name" value="CYTC"/>
    <property type="match status" value="1"/>
</dbReference>
<dbReference type="EMBL" id="AQHR01000097">
    <property type="protein sequence ID" value="EON75754.1"/>
    <property type="molecule type" value="Genomic_DNA"/>
</dbReference>
<reference evidence="6 7" key="1">
    <citation type="submission" date="2013-02" db="EMBL/GenBank/DDBJ databases">
        <title>A novel strain isolated from Lonar lake, Maharashtra, India.</title>
        <authorList>
            <person name="Singh A."/>
        </authorList>
    </citation>
    <scope>NUCLEOTIDE SEQUENCE [LARGE SCALE GENOMIC DNA]</scope>
    <source>
        <strain evidence="6 7">AK24</strain>
    </source>
</reference>
<dbReference type="InterPro" id="IPR016024">
    <property type="entry name" value="ARM-type_fold"/>
</dbReference>
<evidence type="ECO:0000256" key="1">
    <source>
        <dbReference type="ARBA" id="ARBA00022617"/>
    </source>
</evidence>
<sequence length="855" mass="94485">MIHEIHGVRVLDARLSLSLMLEDPEIVTPIGIAVDTEDRVYVLESHTHLPPKDYAGPSFDRIKRFADTNGDGQWNEVMVFADSIIEGLNLAISPAGELHVITSREVWVLYDRDADGISEERRLLVSLEKPEQVYAHAAMLSITFDASGQMYLGRGNTGSAHWVLAGSDGSRVSGYGDGGNILRADADGSNLEIFSTGYWNPFDLKFDSYGRLLVADNDPDSRGPNRLVHAVEGSDFGYKSLFGGSGIHPYLAWNGELPETLPYAVPLGEAPSGLMNTNLTTFPSDYRSQFLCSIWEESRIVRIRFAESGLSVTGDTEVVVEGGTDFRPVAFAADSKGNVYFTDWVMRYYPNHGRGRVWKLSAIDSSHSLAPETAYSPAHEHASVTKWKALREGEVDAAVLKGALQSKDAFERHAAILALGKPESQAILLEARYDPHPAVRMGALLALRRFRLDDGMESAKNFLTDADPEIRRAALIWVGEQGFTPLSPHIRDALSGPGFSVELFETYLETVKMLQPDFINAYQAKAKPNAKQLPRALPRGFLSDFISATDIPGEWRSAALTFLENPSEHRDLLVRMLSEEEDFSRMVDLIRIIVPLSDPKVADALAALAFNPEMHSEVRAEALWALARQPYTEWQEAIALLHSSEEAIAIEAARFLRFRANDPAVKQAMVSVLEDGSSCESEGLRQQLMLAMYEDKGKRPAPIDIPAWLALLEGSGDVSRGRRVFFSTVASCAACHAHAGIGGDLGPDLSHVGKSKDRRGLLSSLLLPSQEVSPEWQGWYITMQDGKRYEGRQIDVGDNDIKLYTQQAGFISVDKKDVKDYGLVEASLMPEGLLDRLTDQEIMDLLAFLENNKEE</sequence>
<dbReference type="InterPro" id="IPR011042">
    <property type="entry name" value="6-blade_b-propeller_TolB-like"/>
</dbReference>
<protein>
    <recommendedName>
        <fullName evidence="5">Cytochrome c domain-containing protein</fullName>
    </recommendedName>
</protein>
<evidence type="ECO:0000256" key="3">
    <source>
        <dbReference type="ARBA" id="ARBA00023004"/>
    </source>
</evidence>
<dbReference type="InterPro" id="IPR011041">
    <property type="entry name" value="Quinoprot_gluc/sorb_DH_b-prop"/>
</dbReference>
<dbReference type="Gene3D" id="1.10.760.10">
    <property type="entry name" value="Cytochrome c-like domain"/>
    <property type="match status" value="1"/>
</dbReference>
<comment type="caution">
    <text evidence="6">The sequence shown here is derived from an EMBL/GenBank/DDBJ whole genome shotgun (WGS) entry which is preliminary data.</text>
</comment>
<feature type="domain" description="Cytochrome c" evidence="5">
    <location>
        <begin position="716"/>
        <end position="853"/>
    </location>
</feature>
<dbReference type="GO" id="GO:0046872">
    <property type="term" value="F:metal ion binding"/>
    <property type="evidence" value="ECO:0007669"/>
    <property type="project" value="UniProtKB-KW"/>
</dbReference>
<dbReference type="PANTHER" id="PTHR33546:SF1">
    <property type="entry name" value="LARGE, MULTIFUNCTIONAL SECRETED PROTEIN"/>
    <property type="match status" value="1"/>
</dbReference>
<proteinExistence type="predicted"/>
<dbReference type="GO" id="GO:0020037">
    <property type="term" value="F:heme binding"/>
    <property type="evidence" value="ECO:0007669"/>
    <property type="project" value="InterPro"/>
</dbReference>
<organism evidence="6 7">
    <name type="scientific">Lunatimonas lonarensis</name>
    <dbReference type="NCBI Taxonomy" id="1232681"/>
    <lineage>
        <taxon>Bacteria</taxon>
        <taxon>Pseudomonadati</taxon>
        <taxon>Bacteroidota</taxon>
        <taxon>Cytophagia</taxon>
        <taxon>Cytophagales</taxon>
        <taxon>Cyclobacteriaceae</taxon>
    </lineage>
</organism>
<name>R7ZP05_9BACT</name>
<dbReference type="STRING" id="1232681.ADIS_3786"/>
<dbReference type="InterPro" id="IPR011989">
    <property type="entry name" value="ARM-like"/>
</dbReference>
<dbReference type="NCBIfam" id="TIGR02603">
    <property type="entry name" value="CxxCH_TIGR02603"/>
    <property type="match status" value="1"/>
</dbReference>
<dbReference type="InterPro" id="IPR013427">
    <property type="entry name" value="Haem-bd_dom_put"/>
</dbReference>
<dbReference type="AlphaFoldDB" id="R7ZP05"/>
<dbReference type="InterPro" id="IPR036909">
    <property type="entry name" value="Cyt_c-like_dom_sf"/>
</dbReference>
<evidence type="ECO:0000313" key="7">
    <source>
        <dbReference type="Proteomes" id="UP000013909"/>
    </source>
</evidence>
<gene>
    <name evidence="6" type="ORF">ADIS_3786</name>
</gene>
<keyword evidence="1 4" id="KW-0349">Heme</keyword>
<evidence type="ECO:0000256" key="4">
    <source>
        <dbReference type="PROSITE-ProRule" id="PRU00433"/>
    </source>
</evidence>
<evidence type="ECO:0000256" key="2">
    <source>
        <dbReference type="ARBA" id="ARBA00022723"/>
    </source>
</evidence>
<dbReference type="NCBIfam" id="TIGR02604">
    <property type="entry name" value="Piru_Ver_Nterm"/>
    <property type="match status" value="1"/>
</dbReference>
<dbReference type="SUPFAM" id="SSF48371">
    <property type="entry name" value="ARM repeat"/>
    <property type="match status" value="1"/>
</dbReference>
<dbReference type="PANTHER" id="PTHR33546">
    <property type="entry name" value="LARGE, MULTIFUNCTIONAL SECRETED PROTEIN-RELATED"/>
    <property type="match status" value="1"/>
</dbReference>
<dbReference type="GO" id="GO:0009055">
    <property type="term" value="F:electron transfer activity"/>
    <property type="evidence" value="ECO:0007669"/>
    <property type="project" value="InterPro"/>
</dbReference>
<dbReference type="SUPFAM" id="SSF46626">
    <property type="entry name" value="Cytochrome c"/>
    <property type="match status" value="1"/>
</dbReference>
<dbReference type="InterPro" id="IPR009056">
    <property type="entry name" value="Cyt_c-like_dom"/>
</dbReference>
<dbReference type="SUPFAM" id="SSF50952">
    <property type="entry name" value="Soluble quinoprotein glucose dehydrogenase"/>
    <property type="match status" value="1"/>
</dbReference>
<dbReference type="Pfam" id="PF23500">
    <property type="entry name" value="DUF7133"/>
    <property type="match status" value="1"/>
</dbReference>